<dbReference type="Pfam" id="PF18914">
    <property type="entry name" value="DUF5666"/>
    <property type="match status" value="1"/>
</dbReference>
<sequence>MTHPTPSGSPSTSSRRRRIALVTGATGAAVAIVVGVSACGSSGNSSSAPASSTSAAASSTAKPGKHHGNAIFGTIASQNANTWTLTKKDGTTETVTITPQTKFGSKKNPAQQSQFTLGEMVAVRGKESGTTITATDITQAKQHSASATPSASAAPAAPTTN</sequence>
<dbReference type="EMBL" id="JAHKNI010000011">
    <property type="protein sequence ID" value="MBU3065537.1"/>
    <property type="molecule type" value="Genomic_DNA"/>
</dbReference>
<feature type="compositionally biased region" description="Low complexity" evidence="1">
    <location>
        <begin position="144"/>
        <end position="161"/>
    </location>
</feature>
<evidence type="ECO:0000313" key="3">
    <source>
        <dbReference type="EMBL" id="MBU3062629.1"/>
    </source>
</evidence>
<proteinExistence type="predicted"/>
<reference evidence="4 5" key="1">
    <citation type="submission" date="2021-06" db="EMBL/GenBank/DDBJ databases">
        <title>Actinomycetes sequencing.</title>
        <authorList>
            <person name="Shan Q."/>
        </authorList>
    </citation>
    <scope>NUCLEOTIDE SEQUENCE [LARGE SCALE GENOMIC DNA]</scope>
    <source>
        <strain evidence="4 5">NEAU-G5</strain>
    </source>
</reference>
<keyword evidence="5" id="KW-1185">Reference proteome</keyword>
<gene>
    <name evidence="3" type="ORF">KO481_13990</name>
    <name evidence="4" type="ORF">KO481_28920</name>
</gene>
<feature type="compositionally biased region" description="Low complexity" evidence="1">
    <location>
        <begin position="39"/>
        <end position="61"/>
    </location>
</feature>
<feature type="region of interest" description="Disordered" evidence="1">
    <location>
        <begin position="39"/>
        <end position="70"/>
    </location>
</feature>
<dbReference type="EMBL" id="JAHKNI010000004">
    <property type="protein sequence ID" value="MBU3062629.1"/>
    <property type="molecule type" value="Genomic_DNA"/>
</dbReference>
<dbReference type="InterPro" id="IPR043724">
    <property type="entry name" value="DUF5666"/>
</dbReference>
<name>A0ABS6B5F4_9NOCA</name>
<protein>
    <recommendedName>
        <fullName evidence="2">DUF5666 domain-containing protein</fullName>
    </recommendedName>
</protein>
<comment type="caution">
    <text evidence="4">The sequence shown here is derived from an EMBL/GenBank/DDBJ whole genome shotgun (WGS) entry which is preliminary data.</text>
</comment>
<accession>A0ABS6B5F4</accession>
<dbReference type="Proteomes" id="UP000733379">
    <property type="component" value="Unassembled WGS sequence"/>
</dbReference>
<dbReference type="RefSeq" id="WP_215917540.1">
    <property type="nucleotide sequence ID" value="NZ_JAHKNI010000004.1"/>
</dbReference>
<feature type="domain" description="DUF5666" evidence="2">
    <location>
        <begin position="73"/>
        <end position="137"/>
    </location>
</feature>
<evidence type="ECO:0000313" key="5">
    <source>
        <dbReference type="Proteomes" id="UP000733379"/>
    </source>
</evidence>
<evidence type="ECO:0000256" key="1">
    <source>
        <dbReference type="SAM" id="MobiDB-lite"/>
    </source>
</evidence>
<organism evidence="4 5">
    <name type="scientific">Nocardia albiluteola</name>
    <dbReference type="NCBI Taxonomy" id="2842303"/>
    <lineage>
        <taxon>Bacteria</taxon>
        <taxon>Bacillati</taxon>
        <taxon>Actinomycetota</taxon>
        <taxon>Actinomycetes</taxon>
        <taxon>Mycobacteriales</taxon>
        <taxon>Nocardiaceae</taxon>
        <taxon>Nocardia</taxon>
    </lineage>
</organism>
<feature type="region of interest" description="Disordered" evidence="1">
    <location>
        <begin position="136"/>
        <end position="161"/>
    </location>
</feature>
<evidence type="ECO:0000313" key="4">
    <source>
        <dbReference type="EMBL" id="MBU3065537.1"/>
    </source>
</evidence>
<evidence type="ECO:0000259" key="2">
    <source>
        <dbReference type="Pfam" id="PF18914"/>
    </source>
</evidence>